<dbReference type="CDD" id="cd02879">
    <property type="entry name" value="GH18_plant_chitinase_class_V"/>
    <property type="match status" value="1"/>
</dbReference>
<evidence type="ECO:0000256" key="4">
    <source>
        <dbReference type="ARBA" id="ARBA00023180"/>
    </source>
</evidence>
<dbReference type="AlphaFoldDB" id="A0A0D6QYB2"/>
<dbReference type="Gene3D" id="3.10.50.10">
    <property type="match status" value="1"/>
</dbReference>
<dbReference type="GO" id="GO:0004568">
    <property type="term" value="F:chitinase activity"/>
    <property type="evidence" value="ECO:0007669"/>
    <property type="project" value="TreeGrafter"/>
</dbReference>
<evidence type="ECO:0000256" key="6">
    <source>
        <dbReference type="SAM" id="SignalP"/>
    </source>
</evidence>
<evidence type="ECO:0000256" key="3">
    <source>
        <dbReference type="ARBA" id="ARBA00022801"/>
    </source>
</evidence>
<evidence type="ECO:0000259" key="7">
    <source>
        <dbReference type="PROSITE" id="PS51910"/>
    </source>
</evidence>
<dbReference type="PANTHER" id="PTHR11177">
    <property type="entry name" value="CHITINASE"/>
    <property type="match status" value="1"/>
</dbReference>
<dbReference type="SUPFAM" id="SSF54556">
    <property type="entry name" value="Chitinase insertion domain"/>
    <property type="match status" value="1"/>
</dbReference>
<dbReference type="PROSITE" id="PS51910">
    <property type="entry name" value="GH18_2"/>
    <property type="match status" value="1"/>
</dbReference>
<reference evidence="8" key="1">
    <citation type="submission" date="2015-03" db="EMBL/GenBank/DDBJ databases">
        <title>A transcriptome of Araucaria cunninghamii, an australian fine timber species.</title>
        <authorList>
            <person name="Jing Yi C.J.Y."/>
            <person name="Yin San L.Y.S."/>
            <person name="Abdul Karim S.S."/>
            <person name="Wan Azmi N.N."/>
            <person name="Hercus R.R."/>
            <person name="Croft L.L."/>
        </authorList>
    </citation>
    <scope>NUCLEOTIDE SEQUENCE</scope>
    <source>
        <strain evidence="8">MI0301</strain>
        <tissue evidence="8">Leaf</tissue>
    </source>
</reference>
<feature type="domain" description="GH18" evidence="7">
    <location>
        <begin position="25"/>
        <end position="372"/>
    </location>
</feature>
<dbReference type="PANTHER" id="PTHR11177:SF317">
    <property type="entry name" value="CHITINASE 12-RELATED"/>
    <property type="match status" value="1"/>
</dbReference>
<proteinExistence type="inferred from homology"/>
<feature type="chain" id="PRO_5002311343" description="GH18 domain-containing protein" evidence="6">
    <location>
        <begin position="26"/>
        <end position="372"/>
    </location>
</feature>
<keyword evidence="5" id="KW-0326">Glycosidase</keyword>
<protein>
    <recommendedName>
        <fullName evidence="7">GH18 domain-containing protein</fullName>
    </recommendedName>
</protein>
<comment type="similarity">
    <text evidence="1">Belongs to the glycosyl hydrolase 18 family. Chitinase class V subfamily.</text>
</comment>
<dbReference type="GO" id="GO:0005576">
    <property type="term" value="C:extracellular region"/>
    <property type="evidence" value="ECO:0007669"/>
    <property type="project" value="TreeGrafter"/>
</dbReference>
<name>A0A0D6QYB2_ARACU</name>
<dbReference type="Pfam" id="PF00704">
    <property type="entry name" value="Glyco_hydro_18"/>
    <property type="match status" value="1"/>
</dbReference>
<dbReference type="InterPro" id="IPR050314">
    <property type="entry name" value="Glycosyl_Hydrlase_18"/>
</dbReference>
<accession>A0A0D6QYB2</accession>
<dbReference type="InterPro" id="IPR029070">
    <property type="entry name" value="Chitinase_insertion_sf"/>
</dbReference>
<dbReference type="SMART" id="SM00636">
    <property type="entry name" value="Glyco_18"/>
    <property type="match status" value="1"/>
</dbReference>
<evidence type="ECO:0000256" key="2">
    <source>
        <dbReference type="ARBA" id="ARBA00022729"/>
    </source>
</evidence>
<evidence type="ECO:0000256" key="5">
    <source>
        <dbReference type="ARBA" id="ARBA00023295"/>
    </source>
</evidence>
<sequence length="372" mass="40994">MDRTLHTLLIALLFSFLYLSPAAMAVKGGYWPADSYSYFPPSAVDASFYTHIFYAFADLDPQTFKVTVSEANQQNIAEFTSTLQKSNPSVKTLLSIGGGSSNRSSFAAMAGDSSLRKTFIDSSIALARQYSFHGLDLDWEYPDTVADTQNWGQLISEWKDAAEQDAQTSGNTRLLLTAAVYFSNKFFVSDVVREYPITSISNNLDWVNIMTYDFAIPTQQEFTKKTGEHAALYDPNSKISTSYGVESWLAAGLSPQKVVMGMPIYGYSWLLKSDNDVGIGAEATGPATPGVLTFADIKTFISEKGATEVYDETTVSAYCYAGLVWIGYDNEQSVATKVAYAQEKGLLGYFFWNVVQDSNWILSTKASDGWAE</sequence>
<keyword evidence="3" id="KW-0378">Hydrolase</keyword>
<dbReference type="GO" id="GO:0008061">
    <property type="term" value="F:chitin binding"/>
    <property type="evidence" value="ECO:0007669"/>
    <property type="project" value="InterPro"/>
</dbReference>
<dbReference type="InterPro" id="IPR001223">
    <property type="entry name" value="Glyco_hydro18_cat"/>
</dbReference>
<evidence type="ECO:0000256" key="1">
    <source>
        <dbReference type="ARBA" id="ARBA00008682"/>
    </source>
</evidence>
<dbReference type="FunFam" id="3.10.50.10:FF:000003">
    <property type="entry name" value="Class V chitinase CHIT5b"/>
    <property type="match status" value="1"/>
</dbReference>
<evidence type="ECO:0000313" key="8">
    <source>
        <dbReference type="EMBL" id="JAG94690.1"/>
    </source>
</evidence>
<dbReference type="InterPro" id="IPR011583">
    <property type="entry name" value="Chitinase_II/V-like_cat"/>
</dbReference>
<dbReference type="EMBL" id="GCKF01042725">
    <property type="protein sequence ID" value="JAG94690.1"/>
    <property type="molecule type" value="Transcribed_RNA"/>
</dbReference>
<feature type="signal peptide" evidence="6">
    <location>
        <begin position="1"/>
        <end position="25"/>
    </location>
</feature>
<keyword evidence="4" id="KW-0325">Glycoprotein</keyword>
<keyword evidence="2 6" id="KW-0732">Signal</keyword>
<organism evidence="8">
    <name type="scientific">Araucaria cunninghamii</name>
    <name type="common">Hoop pine</name>
    <name type="synonym">Moreton Bay pine</name>
    <dbReference type="NCBI Taxonomy" id="56994"/>
    <lineage>
        <taxon>Eukaryota</taxon>
        <taxon>Viridiplantae</taxon>
        <taxon>Streptophyta</taxon>
        <taxon>Embryophyta</taxon>
        <taxon>Tracheophyta</taxon>
        <taxon>Spermatophyta</taxon>
        <taxon>Pinopsida</taxon>
        <taxon>Pinidae</taxon>
        <taxon>Conifers II</taxon>
        <taxon>Araucariales</taxon>
        <taxon>Araucariaceae</taxon>
        <taxon>Araucaria</taxon>
    </lineage>
</organism>
<dbReference type="SUPFAM" id="SSF51445">
    <property type="entry name" value="(Trans)glycosidases"/>
    <property type="match status" value="1"/>
</dbReference>
<dbReference type="GO" id="GO:0006032">
    <property type="term" value="P:chitin catabolic process"/>
    <property type="evidence" value="ECO:0007669"/>
    <property type="project" value="TreeGrafter"/>
</dbReference>
<dbReference type="GO" id="GO:0005975">
    <property type="term" value="P:carbohydrate metabolic process"/>
    <property type="evidence" value="ECO:0007669"/>
    <property type="project" value="InterPro"/>
</dbReference>
<dbReference type="InterPro" id="IPR017853">
    <property type="entry name" value="GH"/>
</dbReference>
<dbReference type="Gene3D" id="3.20.20.80">
    <property type="entry name" value="Glycosidases"/>
    <property type="match status" value="1"/>
</dbReference>